<keyword evidence="3" id="KW-1185">Reference proteome</keyword>
<dbReference type="Proteomes" id="UP001651158">
    <property type="component" value="Unassembled WGS sequence"/>
</dbReference>
<comment type="caution">
    <text evidence="2">The sequence shown here is derived from an EMBL/GenBank/DDBJ whole genome shotgun (WGS) entry which is preliminary data.</text>
</comment>
<feature type="compositionally biased region" description="Basic and acidic residues" evidence="1">
    <location>
        <begin position="321"/>
        <end position="331"/>
    </location>
</feature>
<gene>
    <name evidence="2" type="ORF">TcWFU_001935</name>
</gene>
<evidence type="ECO:0000313" key="2">
    <source>
        <dbReference type="EMBL" id="KAL5105110.1"/>
    </source>
</evidence>
<accession>A0ABR4Q660</accession>
<sequence length="419" mass="48102">MFLKNAYFYILAEMSCAKPENRNSYRKQQMICNFDWDVKEQFASDGASKRDLHPCIQLKSVPHGEPITARSNSTRNISMWGKDKRMVNDKLLGSLTTNSKSAFISKILKGRWREEHNLRERDRRREESIFYELIRTCLSEEEVRRFLPGVKKTPKNLSYQQILQISAKVVNKEIQEMVSFNHLLMRVQILEDACLELGIPLPENRPQIIPPMEKHERYAKIVQEALQMEKYRMHRNTNGGGDGERLPTSREVAMKIDKRLRESDSSFIRESKRRLNDYDDHSSKRHHAFLSNLLTLHSSPCEGVTNEENDSPLTNKKPPHGTKDTPSDIHQHLPPSPGDTIRSLPLVNLHSPHASTTQLFDTQRQEDSKSDGVEDDVALNNVFNSPLLSPSTGVNLGIETEPLFCLLTSGEFDVQRVDT</sequence>
<evidence type="ECO:0000256" key="1">
    <source>
        <dbReference type="SAM" id="MobiDB-lite"/>
    </source>
</evidence>
<name>A0ABR4Q660_9CEST</name>
<proteinExistence type="predicted"/>
<organism evidence="2 3">
    <name type="scientific">Taenia crassiceps</name>
    <dbReference type="NCBI Taxonomy" id="6207"/>
    <lineage>
        <taxon>Eukaryota</taxon>
        <taxon>Metazoa</taxon>
        <taxon>Spiralia</taxon>
        <taxon>Lophotrochozoa</taxon>
        <taxon>Platyhelminthes</taxon>
        <taxon>Cestoda</taxon>
        <taxon>Eucestoda</taxon>
        <taxon>Cyclophyllidea</taxon>
        <taxon>Taeniidae</taxon>
        <taxon>Taenia</taxon>
    </lineage>
</organism>
<reference evidence="2 3" key="1">
    <citation type="journal article" date="2022" name="Front. Cell. Infect. Microbiol.">
        <title>The Genomes of Two Strains of Taenia crassiceps the Animal Model for the Study of Human Cysticercosis.</title>
        <authorList>
            <person name="Bobes R.J."/>
            <person name="Estrada K."/>
            <person name="Rios-Valencia D.G."/>
            <person name="Calderon-Gallegos A."/>
            <person name="de la Torre P."/>
            <person name="Carrero J.C."/>
            <person name="Sanchez-Flores A."/>
            <person name="Laclette J.P."/>
        </authorList>
    </citation>
    <scope>NUCLEOTIDE SEQUENCE [LARGE SCALE GENOMIC DNA]</scope>
    <source>
        <strain evidence="2">WFUcys</strain>
    </source>
</reference>
<dbReference type="EMBL" id="JAKROA010000009">
    <property type="protein sequence ID" value="KAL5105110.1"/>
    <property type="molecule type" value="Genomic_DNA"/>
</dbReference>
<feature type="region of interest" description="Disordered" evidence="1">
    <location>
        <begin position="300"/>
        <end position="340"/>
    </location>
</feature>
<evidence type="ECO:0000313" key="3">
    <source>
        <dbReference type="Proteomes" id="UP001651158"/>
    </source>
</evidence>
<protein>
    <submittedName>
        <fullName evidence="2">Uncharacterized protein</fullName>
    </submittedName>
</protein>